<dbReference type="InterPro" id="IPR025665">
    <property type="entry name" value="Beta-barrel_OMP_2"/>
</dbReference>
<evidence type="ECO:0000259" key="1">
    <source>
        <dbReference type="Pfam" id="PF13568"/>
    </source>
</evidence>
<name>A0A3E1NYG9_9BACT</name>
<dbReference type="RefSeq" id="WP_116855988.1">
    <property type="nucleotide sequence ID" value="NZ_QTJV01000009.1"/>
</dbReference>
<evidence type="ECO:0000313" key="2">
    <source>
        <dbReference type="EMBL" id="RFM32798.1"/>
    </source>
</evidence>
<protein>
    <submittedName>
        <fullName evidence="2">PorT family protein</fullName>
    </submittedName>
</protein>
<keyword evidence="3" id="KW-1185">Reference proteome</keyword>
<gene>
    <name evidence="2" type="ORF">DXN04_24335</name>
</gene>
<proteinExistence type="predicted"/>
<dbReference type="Pfam" id="PF13568">
    <property type="entry name" value="OMP_b-brl_2"/>
    <property type="match status" value="1"/>
</dbReference>
<sequence>MKRILLFVTFTLLVFPVFSQVSVGITAGYSMAKFKEDSKMTATTITNSFISTWHAGVIAETKITGRLYFQPQLLLSKKGNKYELVYKENDVYNRQETHLTYLELPLNVVYKFNGLYVGAGPYVARALKGTYDYYMTYVQREDGTVHENSYKADIEINSHPNRSEYANFIYYRPMNYGVNFLAGYELKNGLFVNVNYSLGLTDNYVDKVGQYNRSGGVSVGYFFGKGK</sequence>
<feature type="domain" description="Outer membrane protein beta-barrel" evidence="1">
    <location>
        <begin position="20"/>
        <end position="203"/>
    </location>
</feature>
<accession>A0A3E1NYG9</accession>
<dbReference type="AlphaFoldDB" id="A0A3E1NYG9"/>
<dbReference type="Proteomes" id="UP000261174">
    <property type="component" value="Unassembled WGS sequence"/>
</dbReference>
<evidence type="ECO:0000313" key="3">
    <source>
        <dbReference type="Proteomes" id="UP000261174"/>
    </source>
</evidence>
<comment type="caution">
    <text evidence="2">The sequence shown here is derived from an EMBL/GenBank/DDBJ whole genome shotgun (WGS) entry which is preliminary data.</text>
</comment>
<dbReference type="EMBL" id="QTJV01000009">
    <property type="protein sequence ID" value="RFM32798.1"/>
    <property type="molecule type" value="Genomic_DNA"/>
</dbReference>
<dbReference type="OrthoDB" id="1011748at2"/>
<reference evidence="2 3" key="1">
    <citation type="submission" date="2018-08" db="EMBL/GenBank/DDBJ databases">
        <title>Chitinophaga sp. K20C18050901, a novel bacterium isolated from forest soil.</title>
        <authorList>
            <person name="Wang C."/>
        </authorList>
    </citation>
    <scope>NUCLEOTIDE SEQUENCE [LARGE SCALE GENOMIC DNA]</scope>
    <source>
        <strain evidence="2 3">K20C18050901</strain>
    </source>
</reference>
<organism evidence="2 3">
    <name type="scientific">Chitinophaga silvisoli</name>
    <dbReference type="NCBI Taxonomy" id="2291814"/>
    <lineage>
        <taxon>Bacteria</taxon>
        <taxon>Pseudomonadati</taxon>
        <taxon>Bacteroidota</taxon>
        <taxon>Chitinophagia</taxon>
        <taxon>Chitinophagales</taxon>
        <taxon>Chitinophagaceae</taxon>
        <taxon>Chitinophaga</taxon>
    </lineage>
</organism>